<keyword evidence="4" id="KW-0949">S-adenosyl-L-methionine</keyword>
<dbReference type="InterPro" id="IPR036086">
    <property type="entry name" value="ParB/Sulfiredoxin_sf"/>
</dbReference>
<evidence type="ECO:0000256" key="3">
    <source>
        <dbReference type="ARBA" id="ARBA00022679"/>
    </source>
</evidence>
<dbReference type="Pfam" id="PF01555">
    <property type="entry name" value="N6_N4_Mtase"/>
    <property type="match status" value="1"/>
</dbReference>
<evidence type="ECO:0000256" key="8">
    <source>
        <dbReference type="RuleBase" id="RU362026"/>
    </source>
</evidence>
<dbReference type="AlphaFoldDB" id="A0AA35CPS1"/>
<dbReference type="InterPro" id="IPR017985">
    <property type="entry name" value="MeTrfase_CN4_CS"/>
</dbReference>
<dbReference type="CDD" id="cd16401">
    <property type="entry name" value="ParB_N_like_MT"/>
    <property type="match status" value="1"/>
</dbReference>
<organism evidence="10 11">
    <name type="scientific">Caldinitratiruptor microaerophilus</name>
    <dbReference type="NCBI Taxonomy" id="671077"/>
    <lineage>
        <taxon>Bacteria</taxon>
        <taxon>Bacillati</taxon>
        <taxon>Bacillota</taxon>
        <taxon>Clostridia</taxon>
        <taxon>Eubacteriales</taxon>
        <taxon>Symbiobacteriaceae</taxon>
        <taxon>Caldinitratiruptor</taxon>
    </lineage>
</organism>
<evidence type="ECO:0000256" key="2">
    <source>
        <dbReference type="ARBA" id="ARBA00022603"/>
    </source>
</evidence>
<dbReference type="GO" id="GO:0009307">
    <property type="term" value="P:DNA restriction-modification system"/>
    <property type="evidence" value="ECO:0007669"/>
    <property type="project" value="UniProtKB-KW"/>
</dbReference>
<evidence type="ECO:0000313" key="10">
    <source>
        <dbReference type="EMBL" id="BDG61917.1"/>
    </source>
</evidence>
<dbReference type="InterPro" id="IPR003115">
    <property type="entry name" value="ParB_N"/>
</dbReference>
<reference evidence="10" key="1">
    <citation type="submission" date="2022-03" db="EMBL/GenBank/DDBJ databases">
        <title>Complete genome sequence of Caldinitratiruptor microaerophilus.</title>
        <authorList>
            <person name="Mukaiyama R."/>
            <person name="Nishiyama T."/>
            <person name="Ueda K."/>
        </authorList>
    </citation>
    <scope>NUCLEOTIDE SEQUENCE</scope>
    <source>
        <strain evidence="10">JCM 16183</strain>
    </source>
</reference>
<evidence type="ECO:0000256" key="1">
    <source>
        <dbReference type="ARBA" id="ARBA00010203"/>
    </source>
</evidence>
<evidence type="ECO:0000256" key="4">
    <source>
        <dbReference type="ARBA" id="ARBA00022691"/>
    </source>
</evidence>
<dbReference type="PROSITE" id="PS00093">
    <property type="entry name" value="N4_MTASE"/>
    <property type="match status" value="1"/>
</dbReference>
<name>A0AA35CPS1_9FIRM</name>
<dbReference type="Proteomes" id="UP001163687">
    <property type="component" value="Chromosome"/>
</dbReference>
<comment type="catalytic activity">
    <reaction evidence="7">
        <text>a 2'-deoxycytidine in DNA + S-adenosyl-L-methionine = an N(4)-methyl-2'-deoxycytidine in DNA + S-adenosyl-L-homocysteine + H(+)</text>
        <dbReference type="Rhea" id="RHEA:16857"/>
        <dbReference type="Rhea" id="RHEA-COMP:11369"/>
        <dbReference type="Rhea" id="RHEA-COMP:13674"/>
        <dbReference type="ChEBI" id="CHEBI:15378"/>
        <dbReference type="ChEBI" id="CHEBI:57856"/>
        <dbReference type="ChEBI" id="CHEBI:59789"/>
        <dbReference type="ChEBI" id="CHEBI:85452"/>
        <dbReference type="ChEBI" id="CHEBI:137933"/>
        <dbReference type="EC" id="2.1.1.113"/>
    </reaction>
</comment>
<dbReference type="SUPFAM" id="SSF110849">
    <property type="entry name" value="ParB/Sulfiredoxin"/>
    <property type="match status" value="1"/>
</dbReference>
<keyword evidence="5" id="KW-0680">Restriction system</keyword>
<gene>
    <name evidence="10" type="ORF">caldi_30070</name>
</gene>
<dbReference type="GO" id="GO:0015667">
    <property type="term" value="F:site-specific DNA-methyltransferase (cytosine-N4-specific) activity"/>
    <property type="evidence" value="ECO:0007669"/>
    <property type="project" value="UniProtKB-EC"/>
</dbReference>
<evidence type="ECO:0000256" key="6">
    <source>
        <dbReference type="ARBA" id="ARBA00023125"/>
    </source>
</evidence>
<dbReference type="Pfam" id="PF02195">
    <property type="entry name" value="ParB_N"/>
    <property type="match status" value="1"/>
</dbReference>
<keyword evidence="3" id="KW-0808">Transferase</keyword>
<evidence type="ECO:0000256" key="7">
    <source>
        <dbReference type="ARBA" id="ARBA00049120"/>
    </source>
</evidence>
<keyword evidence="11" id="KW-1185">Reference proteome</keyword>
<comment type="similarity">
    <text evidence="1">Belongs to the N(4)/N(6)-methyltransferase family. N(4) subfamily.</text>
</comment>
<dbReference type="InterPro" id="IPR002941">
    <property type="entry name" value="DNA_methylase_N4/N6"/>
</dbReference>
<dbReference type="SMART" id="SM00470">
    <property type="entry name" value="ParB"/>
    <property type="match status" value="1"/>
</dbReference>
<feature type="domain" description="ParB-like N-terminal" evidence="9">
    <location>
        <begin position="4"/>
        <end position="93"/>
    </location>
</feature>
<sequence length="460" mass="52172">MEIRRVPIARIEMAPYNPRKDLKPGDPEYEALRRSIGHWGLVEPLVWNERTGRLVGGHQRLKVLIEQGVQEVEVSVVNLDEHEEKALNLALNKIQGDWDEEKLRAVLLELDDHGVDLALTGFSEAEFEDLVGEGAGGGSVADQDEDELPELPLEPVTRPGDLILMGEHRLLCGDARDPESVRRLLAGRTVDLLVTSPPYNVGVRYQSYDDREVDRDDYLTFLRQVLRIWVPALAPGRFVAWNVWVSPKTYHYHQAVLLEEVGLQFWRQLVWVKKGIPVPHFYSQTKRHPEARRYHPSYRHEVIYLATAGEPRGLVYDPSWDHELVYLFSTGPPEYGSPIMLPGAGESDVWDFINQSTTSRDIPNAPPGAEHHSNLDRRSVKLHPATFPVALPQTLMGYLTAPGETVLDPFCGAGTTILAAEKMKRVALGVEIDPVYCDLAVMRWERMTGRKAERRPKEEW</sequence>
<dbReference type="EMBL" id="AP025628">
    <property type="protein sequence ID" value="BDG61917.1"/>
    <property type="molecule type" value="Genomic_DNA"/>
</dbReference>
<keyword evidence="2 10" id="KW-0489">Methyltransferase</keyword>
<protein>
    <recommendedName>
        <fullName evidence="8">Methyltransferase</fullName>
        <ecNumber evidence="8">2.1.1.-</ecNumber>
    </recommendedName>
</protein>
<dbReference type="PIRSF" id="PIRSF036758">
    <property type="entry name" value="Aden_M_ParB"/>
    <property type="match status" value="1"/>
</dbReference>
<proteinExistence type="inferred from homology"/>
<evidence type="ECO:0000259" key="9">
    <source>
        <dbReference type="SMART" id="SM00470"/>
    </source>
</evidence>
<evidence type="ECO:0000313" key="11">
    <source>
        <dbReference type="Proteomes" id="UP001163687"/>
    </source>
</evidence>
<dbReference type="GO" id="GO:0032259">
    <property type="term" value="P:methylation"/>
    <property type="evidence" value="ECO:0007669"/>
    <property type="project" value="UniProtKB-KW"/>
</dbReference>
<dbReference type="GO" id="GO:0003677">
    <property type="term" value="F:DNA binding"/>
    <property type="evidence" value="ECO:0007669"/>
    <property type="project" value="UniProtKB-KW"/>
</dbReference>
<accession>A0AA35CPS1</accession>
<evidence type="ECO:0000256" key="5">
    <source>
        <dbReference type="ARBA" id="ARBA00022747"/>
    </source>
</evidence>
<dbReference type="KEGG" id="cmic:caldi_30070"/>
<dbReference type="GO" id="GO:0008170">
    <property type="term" value="F:N-methyltransferase activity"/>
    <property type="evidence" value="ECO:0007669"/>
    <property type="project" value="InterPro"/>
</dbReference>
<dbReference type="Gene3D" id="3.40.50.150">
    <property type="entry name" value="Vaccinia Virus protein VP39"/>
    <property type="match status" value="1"/>
</dbReference>
<dbReference type="InterPro" id="IPR029063">
    <property type="entry name" value="SAM-dependent_MTases_sf"/>
</dbReference>
<keyword evidence="6" id="KW-0238">DNA-binding</keyword>
<dbReference type="SUPFAM" id="SSF53335">
    <property type="entry name" value="S-adenosyl-L-methionine-dependent methyltransferases"/>
    <property type="match status" value="1"/>
</dbReference>
<dbReference type="InterPro" id="IPR001091">
    <property type="entry name" value="RM_Methyltransferase"/>
</dbReference>
<dbReference type="Gene3D" id="3.90.1530.10">
    <property type="entry name" value="Conserved hypothetical protein from pyrococcus furiosus pfu- 392566-001, ParB domain"/>
    <property type="match status" value="1"/>
</dbReference>
<dbReference type="EC" id="2.1.1.-" evidence="8"/>
<dbReference type="PRINTS" id="PR00508">
    <property type="entry name" value="S21N4MTFRASE"/>
</dbReference>
<dbReference type="InterPro" id="IPR015840">
    <property type="entry name" value="DNA_MeTrfase_ParB"/>
</dbReference>